<accession>A0A2X0P251</accession>
<organism evidence="1 2">
    <name type="scientific">Microbotryum silenes-dioicae</name>
    <dbReference type="NCBI Taxonomy" id="796604"/>
    <lineage>
        <taxon>Eukaryota</taxon>
        <taxon>Fungi</taxon>
        <taxon>Dikarya</taxon>
        <taxon>Basidiomycota</taxon>
        <taxon>Pucciniomycotina</taxon>
        <taxon>Microbotryomycetes</taxon>
        <taxon>Microbotryales</taxon>
        <taxon>Microbotryaceae</taxon>
        <taxon>Microbotryum</taxon>
    </lineage>
</organism>
<sequence>MEVIRVDMNWLCVTRLDPALPVCGLALVLSVVRCKTPFSSRTRRAASVAIGVLAEGNSVAVPVFAIRVGDACAVMCSIQGRAWKSKATGKYSGRIDFVPLRIRDNGTLNASGSVNCSSPSGGSSQVKLATPVKRSTLDACLDDGLNPSSGSHRTKK</sequence>
<evidence type="ECO:0000313" key="1">
    <source>
        <dbReference type="EMBL" id="SGY34020.1"/>
    </source>
</evidence>
<protein>
    <submittedName>
        <fullName evidence="1">BQ5605_C002g01579 protein</fullName>
    </submittedName>
</protein>
<proteinExistence type="predicted"/>
<dbReference type="EMBL" id="FQNC01000041">
    <property type="protein sequence ID" value="SGY34020.1"/>
    <property type="molecule type" value="Genomic_DNA"/>
</dbReference>
<reference evidence="1 2" key="1">
    <citation type="submission" date="2016-11" db="EMBL/GenBank/DDBJ databases">
        <authorList>
            <person name="Jaros S."/>
            <person name="Januszkiewicz K."/>
            <person name="Wedrychowicz H."/>
        </authorList>
    </citation>
    <scope>NUCLEOTIDE SEQUENCE [LARGE SCALE GENOMIC DNA]</scope>
</reference>
<dbReference type="Proteomes" id="UP000249464">
    <property type="component" value="Unassembled WGS sequence"/>
</dbReference>
<gene>
    <name evidence="1" type="primary">BQ5605_C002g01579</name>
    <name evidence="1" type="ORF">BQ5605_C002G01579</name>
</gene>
<evidence type="ECO:0000313" key="2">
    <source>
        <dbReference type="Proteomes" id="UP000249464"/>
    </source>
</evidence>
<name>A0A2X0P251_9BASI</name>
<dbReference type="AlphaFoldDB" id="A0A2X0P251"/>
<keyword evidence="2" id="KW-1185">Reference proteome</keyword>